<protein>
    <submittedName>
        <fullName evidence="1">Type I-D CRISPR-associated protein Cas5/Csc1</fullName>
    </submittedName>
</protein>
<proteinExistence type="predicted"/>
<dbReference type="RefSeq" id="WP_187705212.1">
    <property type="nucleotide sequence ID" value="NZ_CP060822.1"/>
</dbReference>
<organism evidence="1 2">
    <name type="scientific">Cylindrospermopsis curvispora GIHE-G1</name>
    <dbReference type="NCBI Taxonomy" id="2666332"/>
    <lineage>
        <taxon>Bacteria</taxon>
        <taxon>Bacillati</taxon>
        <taxon>Cyanobacteriota</taxon>
        <taxon>Cyanophyceae</taxon>
        <taxon>Nostocales</taxon>
        <taxon>Aphanizomenonaceae</taxon>
        <taxon>Cylindrospermopsis</taxon>
    </lineage>
</organism>
<evidence type="ECO:0000313" key="1">
    <source>
        <dbReference type="EMBL" id="QNP28321.1"/>
    </source>
</evidence>
<reference evidence="1 2" key="1">
    <citation type="submission" date="2020-08" db="EMBL/GenBank/DDBJ databases">
        <title>Complete genome sequence of Raphidiopsis curvispora isolated from drinking water reservoir in South Korea.</title>
        <authorList>
            <person name="Jeong J."/>
        </authorList>
    </citation>
    <scope>NUCLEOTIDE SEQUENCE [LARGE SCALE GENOMIC DNA]</scope>
    <source>
        <strain evidence="1 2">GIHE-G1</strain>
    </source>
</reference>
<dbReference type="EMBL" id="CP060822">
    <property type="protein sequence ID" value="QNP28321.1"/>
    <property type="molecule type" value="Genomic_DNA"/>
</dbReference>
<dbReference type="AlphaFoldDB" id="A0A7H0EX05"/>
<dbReference type="Pfam" id="PF26241">
    <property type="entry name" value="Cas_Csc1"/>
    <property type="match status" value="1"/>
</dbReference>
<dbReference type="InterPro" id="IPR017576">
    <property type="entry name" value="CRISPR-assoc_prot_Csc1"/>
</dbReference>
<name>A0A7H0EX05_9CYAN</name>
<accession>A0A7H0EX05</accession>
<keyword evidence="2" id="KW-1185">Reference proteome</keyword>
<dbReference type="Proteomes" id="UP000516013">
    <property type="component" value="Chromosome"/>
</dbReference>
<dbReference type="NCBIfam" id="TIGR03159">
    <property type="entry name" value="cas_Csc1"/>
    <property type="match status" value="1"/>
</dbReference>
<dbReference type="KEGG" id="ccur:IAR63_10290"/>
<evidence type="ECO:0000313" key="2">
    <source>
        <dbReference type="Proteomes" id="UP000516013"/>
    </source>
</evidence>
<gene>
    <name evidence="1" type="primary">cas5d</name>
    <name evidence="1" type="ORF">IAR63_10290</name>
</gene>
<sequence length="228" mass="26531">MMIYRCDLRLQDNVFFATREIGGLYETEKYLHNWALSFAFFETDYIPRPYRIQGKTVQELTYELTYLDSNQEQSLFHLNQARIYVFPALPISCSYHVNTLESVPYHPEYSNIKVKEIAVGSHFKTYVFAPHEITIPHWIRLGKWSAKIKVETTILSEFKEKSGEYISKHPLNPIDLSRTTKLLLYNRIFMSPSSLLSQAQLTGDYYQLPDHTCLPRRVGYGASTGILS</sequence>